<evidence type="ECO:0000256" key="8">
    <source>
        <dbReference type="ARBA" id="ARBA00023136"/>
    </source>
</evidence>
<organism evidence="11 12">
    <name type="scientific">Edhazardia aedis (strain USNM 41457)</name>
    <name type="common">Microsporidian parasite</name>
    <dbReference type="NCBI Taxonomy" id="1003232"/>
    <lineage>
        <taxon>Eukaryota</taxon>
        <taxon>Fungi</taxon>
        <taxon>Fungi incertae sedis</taxon>
        <taxon>Microsporidia</taxon>
        <taxon>Edhazardia</taxon>
    </lineage>
</organism>
<evidence type="ECO:0000256" key="4">
    <source>
        <dbReference type="ARBA" id="ARBA00022692"/>
    </source>
</evidence>
<dbReference type="InParanoid" id="J9DQA1"/>
<dbReference type="Proteomes" id="UP000003163">
    <property type="component" value="Unassembled WGS sequence"/>
</dbReference>
<evidence type="ECO:0000256" key="1">
    <source>
        <dbReference type="ARBA" id="ARBA00004211"/>
    </source>
</evidence>
<dbReference type="HOGENOM" id="CLU_101897_0_0_1"/>
<keyword evidence="12" id="KW-1185">Reference proteome</keyword>
<keyword evidence="6 9" id="KW-1133">Transmembrane helix</keyword>
<keyword evidence="5" id="KW-0653">Protein transport</keyword>
<comment type="subcellular location">
    <subcellularLocation>
        <location evidence="1">Membrane</location>
        <topology evidence="1">Single-pass type IV membrane protein</topology>
    </subcellularLocation>
</comment>
<reference evidence="12" key="2">
    <citation type="submission" date="2015-07" db="EMBL/GenBank/DDBJ databases">
        <title>Contrasting host-pathogen interactions and genome evolution in two generalist and specialist microsporidian pathogens of mosquitoes.</title>
        <authorList>
            <consortium name="The Broad Institute Genomics Platform"/>
            <consortium name="The Broad Institute Genome Sequencing Center for Infectious Disease"/>
            <person name="Cuomo C.A."/>
            <person name="Sanscrainte N.D."/>
            <person name="Goldberg J.M."/>
            <person name="Heiman D."/>
            <person name="Young S."/>
            <person name="Zeng Q."/>
            <person name="Becnel J.J."/>
            <person name="Birren B.W."/>
        </authorList>
    </citation>
    <scope>NUCLEOTIDE SEQUENCE [LARGE SCALE GENOMIC DNA]</scope>
    <source>
        <strain evidence="12">USNM 41457</strain>
    </source>
</reference>
<dbReference type="EMBL" id="AFBI03000002">
    <property type="protein sequence ID" value="EJW03517.1"/>
    <property type="molecule type" value="Genomic_DNA"/>
</dbReference>
<keyword evidence="3" id="KW-0813">Transport</keyword>
<feature type="transmembrane region" description="Helical" evidence="9">
    <location>
        <begin position="215"/>
        <end position="237"/>
    </location>
</feature>
<protein>
    <recommendedName>
        <fullName evidence="10">t-SNARE coiled-coil homology domain-containing protein</fullName>
    </recommendedName>
</protein>
<keyword evidence="4 9" id="KW-0812">Transmembrane</keyword>
<sequence length="239" mass="28454">MNRTDEYLSFLKNMELQKTFEFPKQNKFYHTLFKKILKINGLLENKPSYLDVLVIEEKYNKLLKEIQDVFDVIDFKSDKDEIMHFNGIKSILNLRLNITDNKIKNMKNESIRIKVELEPELANDEADSRFNNNNFTDSTIQMMEKENEKLVNRFTDYNLQKAQRKLMEIQSIQDLIGIHIDAQDERIDNITFDIQESKKNIVSASKYMKDAGGSVFRRFLFLFLLCLSFVLLFLNFYNR</sequence>
<evidence type="ECO:0000259" key="10">
    <source>
        <dbReference type="PROSITE" id="PS50192"/>
    </source>
</evidence>
<evidence type="ECO:0000256" key="9">
    <source>
        <dbReference type="SAM" id="Phobius"/>
    </source>
</evidence>
<comment type="similarity">
    <text evidence="2">Belongs to the syntaxin family.</text>
</comment>
<keyword evidence="7" id="KW-0175">Coiled coil</keyword>
<evidence type="ECO:0000256" key="5">
    <source>
        <dbReference type="ARBA" id="ARBA00022927"/>
    </source>
</evidence>
<dbReference type="GO" id="GO:0005783">
    <property type="term" value="C:endoplasmic reticulum"/>
    <property type="evidence" value="ECO:0007669"/>
    <property type="project" value="TreeGrafter"/>
</dbReference>
<evidence type="ECO:0000256" key="3">
    <source>
        <dbReference type="ARBA" id="ARBA00022448"/>
    </source>
</evidence>
<accession>J9DQA1</accession>
<proteinExistence type="inferred from homology"/>
<evidence type="ECO:0000256" key="2">
    <source>
        <dbReference type="ARBA" id="ARBA00009063"/>
    </source>
</evidence>
<dbReference type="VEuPathDB" id="MicrosporidiaDB:EDEG_00199"/>
<reference evidence="11 12" key="1">
    <citation type="submission" date="2011-08" db="EMBL/GenBank/DDBJ databases">
        <authorList>
            <person name="Liu Z.J."/>
            <person name="Shi F.L."/>
            <person name="Lu J.Q."/>
            <person name="Li M."/>
            <person name="Wang Z.L."/>
        </authorList>
    </citation>
    <scope>NUCLEOTIDE SEQUENCE [LARGE SCALE GENOMIC DNA]</scope>
    <source>
        <strain evidence="11 12">USNM 41457</strain>
    </source>
</reference>
<dbReference type="GO" id="GO:0015031">
    <property type="term" value="P:protein transport"/>
    <property type="evidence" value="ECO:0007669"/>
    <property type="project" value="UniProtKB-KW"/>
</dbReference>
<dbReference type="OMA" id="RRALFIW"/>
<evidence type="ECO:0000313" key="11">
    <source>
        <dbReference type="EMBL" id="EJW03517.1"/>
    </source>
</evidence>
<name>J9DQA1_EDHAE</name>
<keyword evidence="8 9" id="KW-0472">Membrane</keyword>
<evidence type="ECO:0000313" key="12">
    <source>
        <dbReference type="Proteomes" id="UP000003163"/>
    </source>
</evidence>
<dbReference type="OrthoDB" id="2189922at2759"/>
<dbReference type="PANTHER" id="PTHR15959">
    <property type="entry name" value="SYNTAXIN-18"/>
    <property type="match status" value="1"/>
</dbReference>
<dbReference type="GO" id="GO:0006890">
    <property type="term" value="P:retrograde vesicle-mediated transport, Golgi to endoplasmic reticulum"/>
    <property type="evidence" value="ECO:0007669"/>
    <property type="project" value="TreeGrafter"/>
</dbReference>
<dbReference type="PROSITE" id="PS50192">
    <property type="entry name" value="T_SNARE"/>
    <property type="match status" value="1"/>
</dbReference>
<evidence type="ECO:0000256" key="7">
    <source>
        <dbReference type="ARBA" id="ARBA00023054"/>
    </source>
</evidence>
<dbReference type="STRING" id="1003232.J9DQA1"/>
<dbReference type="PANTHER" id="PTHR15959:SF0">
    <property type="entry name" value="SYNTAXIN-18"/>
    <property type="match status" value="1"/>
</dbReference>
<gene>
    <name evidence="11" type="ORF">EDEG_00199</name>
</gene>
<dbReference type="AlphaFoldDB" id="J9DQA1"/>
<dbReference type="GO" id="GO:0031201">
    <property type="term" value="C:SNARE complex"/>
    <property type="evidence" value="ECO:0007669"/>
    <property type="project" value="TreeGrafter"/>
</dbReference>
<dbReference type="InterPro" id="IPR000727">
    <property type="entry name" value="T_SNARE_dom"/>
</dbReference>
<feature type="domain" description="T-SNARE coiled-coil homology" evidence="10">
    <location>
        <begin position="149"/>
        <end position="211"/>
    </location>
</feature>
<comment type="caution">
    <text evidence="11">The sequence shown here is derived from an EMBL/GenBank/DDBJ whole genome shotgun (WGS) entry which is preliminary data.</text>
</comment>
<evidence type="ECO:0000256" key="6">
    <source>
        <dbReference type="ARBA" id="ARBA00022989"/>
    </source>
</evidence>